<dbReference type="InterPro" id="IPR001660">
    <property type="entry name" value="SAM"/>
</dbReference>
<protein>
    <recommendedName>
        <fullName evidence="4">SAM domain-containing protein</fullName>
    </recommendedName>
</protein>
<dbReference type="OrthoDB" id="6133291at2759"/>
<dbReference type="SMART" id="SM00454">
    <property type="entry name" value="SAM"/>
    <property type="match status" value="1"/>
</dbReference>
<evidence type="ECO:0000256" key="1">
    <source>
        <dbReference type="SAM" id="Coils"/>
    </source>
</evidence>
<dbReference type="Pfam" id="PF00536">
    <property type="entry name" value="SAM_1"/>
    <property type="match status" value="1"/>
</dbReference>
<keyword evidence="1" id="KW-0175">Coiled coil</keyword>
<gene>
    <name evidence="5" type="ORF">RFI_13468</name>
</gene>
<dbReference type="InterPro" id="IPR013761">
    <property type="entry name" value="SAM/pointed_sf"/>
</dbReference>
<evidence type="ECO:0000259" key="4">
    <source>
        <dbReference type="PROSITE" id="PS50105"/>
    </source>
</evidence>
<evidence type="ECO:0000256" key="2">
    <source>
        <dbReference type="SAM" id="MobiDB-lite"/>
    </source>
</evidence>
<name>X6NCI8_RETFI</name>
<reference evidence="5 6" key="1">
    <citation type="journal article" date="2013" name="Curr. Biol.">
        <title>The Genome of the Foraminiferan Reticulomyxa filosa.</title>
        <authorList>
            <person name="Glockner G."/>
            <person name="Hulsmann N."/>
            <person name="Schleicher M."/>
            <person name="Noegel A.A."/>
            <person name="Eichinger L."/>
            <person name="Gallinger C."/>
            <person name="Pawlowski J."/>
            <person name="Sierra R."/>
            <person name="Euteneuer U."/>
            <person name="Pillet L."/>
            <person name="Moustafa A."/>
            <person name="Platzer M."/>
            <person name="Groth M."/>
            <person name="Szafranski K."/>
            <person name="Schliwa M."/>
        </authorList>
    </citation>
    <scope>NUCLEOTIDE SEQUENCE [LARGE SCALE GENOMIC DNA]</scope>
</reference>
<feature type="compositionally biased region" description="Basic and acidic residues" evidence="2">
    <location>
        <begin position="309"/>
        <end position="322"/>
    </location>
</feature>
<feature type="region of interest" description="Disordered" evidence="2">
    <location>
        <begin position="300"/>
        <end position="322"/>
    </location>
</feature>
<proteinExistence type="predicted"/>
<comment type="caution">
    <text evidence="5">The sequence shown here is derived from an EMBL/GenBank/DDBJ whole genome shotgun (WGS) entry which is preliminary data.</text>
</comment>
<evidence type="ECO:0000313" key="5">
    <source>
        <dbReference type="EMBL" id="ETO23711.1"/>
    </source>
</evidence>
<dbReference type="EMBL" id="ASPP01009753">
    <property type="protein sequence ID" value="ETO23711.1"/>
    <property type="molecule type" value="Genomic_DNA"/>
</dbReference>
<dbReference type="SUPFAM" id="SSF47769">
    <property type="entry name" value="SAM/Pointed domain"/>
    <property type="match status" value="1"/>
</dbReference>
<dbReference type="AlphaFoldDB" id="X6NCI8"/>
<evidence type="ECO:0000256" key="3">
    <source>
        <dbReference type="SAM" id="SignalP"/>
    </source>
</evidence>
<feature type="signal peptide" evidence="3">
    <location>
        <begin position="1"/>
        <end position="23"/>
    </location>
</feature>
<organism evidence="5 6">
    <name type="scientific">Reticulomyxa filosa</name>
    <dbReference type="NCBI Taxonomy" id="46433"/>
    <lineage>
        <taxon>Eukaryota</taxon>
        <taxon>Sar</taxon>
        <taxon>Rhizaria</taxon>
        <taxon>Retaria</taxon>
        <taxon>Foraminifera</taxon>
        <taxon>Monothalamids</taxon>
        <taxon>Reticulomyxidae</taxon>
        <taxon>Reticulomyxa</taxon>
    </lineage>
</organism>
<feature type="coiled-coil region" evidence="1">
    <location>
        <begin position="271"/>
        <end position="298"/>
    </location>
</feature>
<feature type="coiled-coil region" evidence="1">
    <location>
        <begin position="19"/>
        <end position="153"/>
    </location>
</feature>
<dbReference type="Gene3D" id="1.10.150.50">
    <property type="entry name" value="Transcription Factor, Ets-1"/>
    <property type="match status" value="1"/>
</dbReference>
<keyword evidence="3" id="KW-0732">Signal</keyword>
<dbReference type="PROSITE" id="PS50105">
    <property type="entry name" value="SAM_DOMAIN"/>
    <property type="match status" value="1"/>
</dbReference>
<sequence>MIFFTSLFIHCLLLFLLAKRCANKRNQDLQKELSTLQAKLQTTEDNLAGSQKEIEQLKEQSTKALAQQAQEKIEELNNKLQEATNSFENEKKQIVDTLENGKKEIQTQLEQSNNANNELKQLLDQKEKECHALSTRLEELEETKRQKEEIETKETSYLESLKKKAEDDPLFANPKKANKWTLEEVSLWLFRIRSQEYIDAFKKHRVDGSMLLNDLKSQELTNDIGVQPYHVGKIAREIQKLKENAEAILTVSDFTDIRLVNDSFGLDPQEVKQLKQDLETQQRINEVLQFELSNLEREVKETPGGPGHNVDEHNDEPQYGERERGHGTVVFRQSSMEDDVKREYGANAHPVNATAQVKKLEQEISRIELSKVNLAIALNEQIEYLR</sequence>
<feature type="domain" description="SAM" evidence="4">
    <location>
        <begin position="180"/>
        <end position="227"/>
    </location>
</feature>
<accession>X6NCI8</accession>
<evidence type="ECO:0000313" key="6">
    <source>
        <dbReference type="Proteomes" id="UP000023152"/>
    </source>
</evidence>
<keyword evidence="6" id="KW-1185">Reference proteome</keyword>
<dbReference type="Proteomes" id="UP000023152">
    <property type="component" value="Unassembled WGS sequence"/>
</dbReference>
<feature type="chain" id="PRO_5004975808" description="SAM domain-containing protein" evidence="3">
    <location>
        <begin position="24"/>
        <end position="386"/>
    </location>
</feature>